<dbReference type="PANTHER" id="PTHR43464:SF19">
    <property type="entry name" value="UBIQUINONE BIOSYNTHESIS O-METHYLTRANSFERASE, MITOCHONDRIAL"/>
    <property type="match status" value="1"/>
</dbReference>
<sequence length="235" mass="23972">MLETELADARQRRAGRPPRVLDVGGGSGVWAVPLASAGCSVTVVDPSPNALATLQRRAVDAGVADRITPLQGDTDALSALSPAGGADLVLAHGLLEVVDDVEAALAAMVAVTAPGGAVSVLVANRYAAVLAWALAGRVAEALELVRAPDGRLAGTSDTLQRRFDTDGLRQVLTAAGLTVELVQGQAVLSDLVPGSVLDANPRAADAMGELERVAAQRPPLRDIATRLHAIGRVPA</sequence>
<dbReference type="PANTHER" id="PTHR43464">
    <property type="entry name" value="METHYLTRANSFERASE"/>
    <property type="match status" value="1"/>
</dbReference>
<dbReference type="Pfam" id="PF13489">
    <property type="entry name" value="Methyltransf_23"/>
    <property type="match status" value="1"/>
</dbReference>
<dbReference type="GO" id="GO:0008168">
    <property type="term" value="F:methyltransferase activity"/>
    <property type="evidence" value="ECO:0007669"/>
    <property type="project" value="UniProtKB-KW"/>
</dbReference>
<evidence type="ECO:0000256" key="1">
    <source>
        <dbReference type="ARBA" id="ARBA00022603"/>
    </source>
</evidence>
<evidence type="ECO:0000313" key="5">
    <source>
        <dbReference type="EMBL" id="GGI75066.1"/>
    </source>
</evidence>
<reference evidence="4" key="1">
    <citation type="journal article" date="2014" name="Int. J. Syst. Evol. Microbiol.">
        <title>Complete genome of a new Firmicutes species belonging to the dominant human colonic microbiota ('Ruminococcus bicirculans') reveals two chromosomes and a selective capacity to utilize plant glucans.</title>
        <authorList>
            <consortium name="NISC Comparative Sequencing Program"/>
            <person name="Wegmann U."/>
            <person name="Louis P."/>
            <person name="Goesmann A."/>
            <person name="Henrissat B."/>
            <person name="Duncan S.H."/>
            <person name="Flint H.J."/>
        </authorList>
    </citation>
    <scope>NUCLEOTIDE SEQUENCE</scope>
    <source>
        <strain evidence="4">JCM 10664</strain>
    </source>
</reference>
<dbReference type="InterPro" id="IPR029063">
    <property type="entry name" value="SAM-dependent_MTases_sf"/>
</dbReference>
<evidence type="ECO:0000313" key="7">
    <source>
        <dbReference type="Proteomes" id="UP001500220"/>
    </source>
</evidence>
<dbReference type="EMBL" id="BMMT01000002">
    <property type="protein sequence ID" value="GGI75066.1"/>
    <property type="molecule type" value="Genomic_DNA"/>
</dbReference>
<reference evidence="7" key="3">
    <citation type="journal article" date="2019" name="Int. J. Syst. Evol. Microbiol.">
        <title>The Global Catalogue of Microorganisms (GCM) 10K type strain sequencing project: providing services to taxonomists for standard genome sequencing and annotation.</title>
        <authorList>
            <consortium name="The Broad Institute Genomics Platform"/>
            <consortium name="The Broad Institute Genome Sequencing Center for Infectious Disease"/>
            <person name="Wu L."/>
            <person name="Ma J."/>
        </authorList>
    </citation>
    <scope>NUCLEOTIDE SEQUENCE [LARGE SCALE GENOMIC DNA]</scope>
    <source>
        <strain evidence="7">JCM 10664</strain>
    </source>
</reference>
<protein>
    <submittedName>
        <fullName evidence="4 5">Methyltransferase</fullName>
    </submittedName>
</protein>
<gene>
    <name evidence="5" type="primary">smtA</name>
    <name evidence="4" type="ORF">GCM10009545_22500</name>
    <name evidence="5" type="ORF">GCM10011581_10110</name>
</gene>
<evidence type="ECO:0000256" key="2">
    <source>
        <dbReference type="ARBA" id="ARBA00022679"/>
    </source>
</evidence>
<dbReference type="CDD" id="cd02440">
    <property type="entry name" value="AdoMet_MTases"/>
    <property type="match status" value="1"/>
</dbReference>
<dbReference type="Gene3D" id="3.40.50.150">
    <property type="entry name" value="Vaccinia Virus protein VP39"/>
    <property type="match status" value="1"/>
</dbReference>
<dbReference type="AlphaFoldDB" id="A0A917JNC3"/>
<accession>A0A917JNC3</accession>
<keyword evidence="7" id="KW-1185">Reference proteome</keyword>
<reference evidence="4" key="5">
    <citation type="submission" date="2023-12" db="EMBL/GenBank/DDBJ databases">
        <authorList>
            <person name="Sun Q."/>
            <person name="Inoue M."/>
        </authorList>
    </citation>
    <scope>NUCLEOTIDE SEQUENCE</scope>
    <source>
        <strain evidence="4">JCM 10664</strain>
    </source>
</reference>
<name>A0A917JNC3_9PSEU</name>
<reference evidence="5" key="4">
    <citation type="submission" date="2020-09" db="EMBL/GenBank/DDBJ databases">
        <authorList>
            <person name="Sun Q."/>
            <person name="Zhou Y."/>
        </authorList>
    </citation>
    <scope>NUCLEOTIDE SEQUENCE</scope>
    <source>
        <strain evidence="5">CGMCC 4.7206</strain>
    </source>
</reference>
<organism evidence="5 6">
    <name type="scientific">Saccharopolyspora thermophila</name>
    <dbReference type="NCBI Taxonomy" id="89367"/>
    <lineage>
        <taxon>Bacteria</taxon>
        <taxon>Bacillati</taxon>
        <taxon>Actinomycetota</taxon>
        <taxon>Actinomycetes</taxon>
        <taxon>Pseudonocardiales</taxon>
        <taxon>Pseudonocardiaceae</taxon>
        <taxon>Saccharopolyspora</taxon>
    </lineage>
</organism>
<evidence type="ECO:0000256" key="3">
    <source>
        <dbReference type="ARBA" id="ARBA00022691"/>
    </source>
</evidence>
<dbReference type="GO" id="GO:0032259">
    <property type="term" value="P:methylation"/>
    <property type="evidence" value="ECO:0007669"/>
    <property type="project" value="UniProtKB-KW"/>
</dbReference>
<evidence type="ECO:0000313" key="4">
    <source>
        <dbReference type="EMBL" id="GAA0519993.1"/>
    </source>
</evidence>
<dbReference type="SUPFAM" id="SSF53335">
    <property type="entry name" value="S-adenosyl-L-methionine-dependent methyltransferases"/>
    <property type="match status" value="1"/>
</dbReference>
<keyword evidence="2" id="KW-0808">Transferase</keyword>
<keyword evidence="1 5" id="KW-0489">Methyltransferase</keyword>
<dbReference type="Proteomes" id="UP001500220">
    <property type="component" value="Unassembled WGS sequence"/>
</dbReference>
<dbReference type="EMBL" id="BAAAHC010000009">
    <property type="protein sequence ID" value="GAA0519993.1"/>
    <property type="molecule type" value="Genomic_DNA"/>
</dbReference>
<reference evidence="5 6" key="2">
    <citation type="journal article" date="2014" name="Int. J. Syst. Evol. Microbiol.">
        <title>Complete genome sequence of Corynebacterium casei LMG S-19264T (=DSM 44701T), isolated from a smear-ripened cheese.</title>
        <authorList>
            <consortium name="US DOE Joint Genome Institute (JGI-PGF)"/>
            <person name="Walter F."/>
            <person name="Albersmeier A."/>
            <person name="Kalinowski J."/>
            <person name="Ruckert C."/>
        </authorList>
    </citation>
    <scope>NUCLEOTIDE SEQUENCE [LARGE SCALE GENOMIC DNA]</scope>
    <source>
        <strain evidence="5 6">CGMCC 4.7206</strain>
    </source>
</reference>
<evidence type="ECO:0000313" key="6">
    <source>
        <dbReference type="Proteomes" id="UP000597989"/>
    </source>
</evidence>
<comment type="caution">
    <text evidence="5">The sequence shown here is derived from an EMBL/GenBank/DDBJ whole genome shotgun (WGS) entry which is preliminary data.</text>
</comment>
<keyword evidence="3" id="KW-0949">S-adenosyl-L-methionine</keyword>
<dbReference type="Proteomes" id="UP000597989">
    <property type="component" value="Unassembled WGS sequence"/>
</dbReference>
<proteinExistence type="predicted"/>